<dbReference type="SUPFAM" id="SSF103473">
    <property type="entry name" value="MFS general substrate transporter"/>
    <property type="match status" value="1"/>
</dbReference>
<evidence type="ECO:0000256" key="5">
    <source>
        <dbReference type="ARBA" id="ARBA00023136"/>
    </source>
</evidence>
<sequence length="506" mass="57356">MDVKQAPHVEAPVEESGSDASNRNETPKKPSLWRRFLGLIWDTFDGDGEERRFVRKVDYFLFSYVMLGYFIKYLDQQNYSNAFVSGMQEDLEMYGNERNLLVTYFNIGIILGTVPSQLIQLHYVRPSVWIPSCELAWSILVMAMAGAKNSKTLYALRFFVGLLESCSFPGYAALLGSWYGPTQLAKRVALFEQSSAIASMFSGYLQAALYTGMNGKSGLKGWQWLFIFDAIISIPIAVWGYYAIPDRPSTTRAFWLKKQVEFKDREFGVQREAKMGRAPSAKLTWKKLRKIYTGWHLWAFIFPYLYVPMHETAFTILTLPRMVAQAGQGSGFFNLWLKDQGYTTAQINTIPTAGNAISVIASLFFGTIADRTGKRKETCAVVCVIVIVANIMLSVWDIPKPALLFAFFLSFVSAAAQPLIIAWGQEVTHDNAELRQMLVATGNIFTYTFMAWVPLVAFPTYDAPHYKYGYQVLIMFGGFAIIGVYLFGWLDEWDRYVSVIGKVWPC</sequence>
<feature type="transmembrane region" description="Helical" evidence="8">
    <location>
        <begin position="345"/>
        <end position="366"/>
    </location>
</feature>
<evidence type="ECO:0000313" key="10">
    <source>
        <dbReference type="EMBL" id="OJJ61555.1"/>
    </source>
</evidence>
<feature type="transmembrane region" description="Helical" evidence="8">
    <location>
        <begin position="470"/>
        <end position="490"/>
    </location>
</feature>
<dbReference type="GO" id="GO:0022857">
    <property type="term" value="F:transmembrane transporter activity"/>
    <property type="evidence" value="ECO:0007669"/>
    <property type="project" value="InterPro"/>
</dbReference>
<feature type="transmembrane region" description="Helical" evidence="8">
    <location>
        <begin position="101"/>
        <end position="121"/>
    </location>
</feature>
<reference evidence="11" key="1">
    <citation type="journal article" date="2017" name="Genome Biol.">
        <title>Comparative genomics reveals high biological diversity and specific adaptations in the industrially and medically important fungal genus Aspergillus.</title>
        <authorList>
            <person name="de Vries R.P."/>
            <person name="Riley R."/>
            <person name="Wiebenga A."/>
            <person name="Aguilar-Osorio G."/>
            <person name="Amillis S."/>
            <person name="Uchima C.A."/>
            <person name="Anderluh G."/>
            <person name="Asadollahi M."/>
            <person name="Askin M."/>
            <person name="Barry K."/>
            <person name="Battaglia E."/>
            <person name="Bayram O."/>
            <person name="Benocci T."/>
            <person name="Braus-Stromeyer S.A."/>
            <person name="Caldana C."/>
            <person name="Canovas D."/>
            <person name="Cerqueira G.C."/>
            <person name="Chen F."/>
            <person name="Chen W."/>
            <person name="Choi C."/>
            <person name="Clum A."/>
            <person name="Dos Santos R.A."/>
            <person name="Damasio A.R."/>
            <person name="Diallinas G."/>
            <person name="Emri T."/>
            <person name="Fekete E."/>
            <person name="Flipphi M."/>
            <person name="Freyberg S."/>
            <person name="Gallo A."/>
            <person name="Gournas C."/>
            <person name="Habgood R."/>
            <person name="Hainaut M."/>
            <person name="Harispe M.L."/>
            <person name="Henrissat B."/>
            <person name="Hilden K.S."/>
            <person name="Hope R."/>
            <person name="Hossain A."/>
            <person name="Karabika E."/>
            <person name="Karaffa L."/>
            <person name="Karanyi Z."/>
            <person name="Krasevec N."/>
            <person name="Kuo A."/>
            <person name="Kusch H."/>
            <person name="LaButti K."/>
            <person name="Lagendijk E.L."/>
            <person name="Lapidus A."/>
            <person name="Levasseur A."/>
            <person name="Lindquist E."/>
            <person name="Lipzen A."/>
            <person name="Logrieco A.F."/>
            <person name="MacCabe A."/>
            <person name="Maekelae M.R."/>
            <person name="Malavazi I."/>
            <person name="Melin P."/>
            <person name="Meyer V."/>
            <person name="Mielnichuk N."/>
            <person name="Miskei M."/>
            <person name="Molnar A.P."/>
            <person name="Mule G."/>
            <person name="Ngan C.Y."/>
            <person name="Orejas M."/>
            <person name="Orosz E."/>
            <person name="Ouedraogo J.P."/>
            <person name="Overkamp K.M."/>
            <person name="Park H.-S."/>
            <person name="Perrone G."/>
            <person name="Piumi F."/>
            <person name="Punt P.J."/>
            <person name="Ram A.F."/>
            <person name="Ramon A."/>
            <person name="Rauscher S."/>
            <person name="Record E."/>
            <person name="Riano-Pachon D.M."/>
            <person name="Robert V."/>
            <person name="Roehrig J."/>
            <person name="Ruller R."/>
            <person name="Salamov A."/>
            <person name="Salih N.S."/>
            <person name="Samson R.A."/>
            <person name="Sandor E."/>
            <person name="Sanguinetti M."/>
            <person name="Schuetze T."/>
            <person name="Sepcic K."/>
            <person name="Shelest E."/>
            <person name="Sherlock G."/>
            <person name="Sophianopoulou V."/>
            <person name="Squina F.M."/>
            <person name="Sun H."/>
            <person name="Susca A."/>
            <person name="Todd R.B."/>
            <person name="Tsang A."/>
            <person name="Unkles S.E."/>
            <person name="van de Wiele N."/>
            <person name="van Rossen-Uffink D."/>
            <person name="Oliveira J.V."/>
            <person name="Vesth T.C."/>
            <person name="Visser J."/>
            <person name="Yu J.-H."/>
            <person name="Zhou M."/>
            <person name="Andersen M.R."/>
            <person name="Archer D.B."/>
            <person name="Baker S.E."/>
            <person name="Benoit I."/>
            <person name="Brakhage A.A."/>
            <person name="Braus G.H."/>
            <person name="Fischer R."/>
            <person name="Frisvad J.C."/>
            <person name="Goldman G.H."/>
            <person name="Houbraken J."/>
            <person name="Oakley B."/>
            <person name="Pocsi I."/>
            <person name="Scazzocchio C."/>
            <person name="Seiboth B."/>
            <person name="vanKuyk P.A."/>
            <person name="Wortman J."/>
            <person name="Dyer P.S."/>
            <person name="Grigoriev I.V."/>
        </authorList>
    </citation>
    <scope>NUCLEOTIDE SEQUENCE [LARGE SCALE GENOMIC DNA]</scope>
    <source>
        <strain evidence="11">CBS 593.65</strain>
    </source>
</reference>
<dbReference type="EMBL" id="KV878584">
    <property type="protein sequence ID" value="OJJ61555.1"/>
    <property type="molecule type" value="Genomic_DNA"/>
</dbReference>
<dbReference type="VEuPathDB" id="FungiDB:ASPSYDRAFT_30041"/>
<dbReference type="STRING" id="1036612.A0A1L9TQ94"/>
<feature type="transmembrane region" description="Helical" evidence="8">
    <location>
        <begin position="378"/>
        <end position="396"/>
    </location>
</feature>
<dbReference type="PANTHER" id="PTHR43791:SF43">
    <property type="entry name" value="MAJOR FACILITATOR SUPERFAMILY (MFS) PROFILE DOMAIN-CONTAINING PROTEIN"/>
    <property type="match status" value="1"/>
</dbReference>
<dbReference type="Pfam" id="PF07690">
    <property type="entry name" value="MFS_1"/>
    <property type="match status" value="1"/>
</dbReference>
<name>A0A1L9TQ94_9EURO</name>
<evidence type="ECO:0000313" key="11">
    <source>
        <dbReference type="Proteomes" id="UP000184356"/>
    </source>
</evidence>
<keyword evidence="4 8" id="KW-1133">Transmembrane helix</keyword>
<evidence type="ECO:0000256" key="4">
    <source>
        <dbReference type="ARBA" id="ARBA00022989"/>
    </source>
</evidence>
<accession>A0A1L9TQ94</accession>
<dbReference type="PROSITE" id="PS50850">
    <property type="entry name" value="MFS"/>
    <property type="match status" value="1"/>
</dbReference>
<evidence type="ECO:0000256" key="7">
    <source>
        <dbReference type="SAM" id="MobiDB-lite"/>
    </source>
</evidence>
<feature type="transmembrane region" description="Helical" evidence="8">
    <location>
        <begin position="222"/>
        <end position="244"/>
    </location>
</feature>
<keyword evidence="3 8" id="KW-0812">Transmembrane</keyword>
<dbReference type="OrthoDB" id="3639251at2759"/>
<evidence type="ECO:0000256" key="6">
    <source>
        <dbReference type="ARBA" id="ARBA00037968"/>
    </source>
</evidence>
<dbReference type="GeneID" id="63760796"/>
<dbReference type="InterPro" id="IPR011701">
    <property type="entry name" value="MFS"/>
</dbReference>
<dbReference type="FunFam" id="1.20.1250.20:FF:000065">
    <property type="entry name" value="Putative MFS pantothenate transporter"/>
    <property type="match status" value="1"/>
</dbReference>
<dbReference type="Gene3D" id="1.20.1250.20">
    <property type="entry name" value="MFS general substrate transporter like domains"/>
    <property type="match status" value="2"/>
</dbReference>
<evidence type="ECO:0000259" key="9">
    <source>
        <dbReference type="PROSITE" id="PS50850"/>
    </source>
</evidence>
<evidence type="ECO:0000256" key="8">
    <source>
        <dbReference type="SAM" id="Phobius"/>
    </source>
</evidence>
<feature type="transmembrane region" description="Helical" evidence="8">
    <location>
        <begin position="402"/>
        <end position="425"/>
    </location>
</feature>
<dbReference type="PANTHER" id="PTHR43791">
    <property type="entry name" value="PERMEASE-RELATED"/>
    <property type="match status" value="1"/>
</dbReference>
<feature type="domain" description="Major facilitator superfamily (MFS) profile" evidence="9">
    <location>
        <begin position="61"/>
        <end position="495"/>
    </location>
</feature>
<dbReference type="RefSeq" id="XP_040705361.1">
    <property type="nucleotide sequence ID" value="XM_040844723.1"/>
</dbReference>
<feature type="transmembrane region" description="Helical" evidence="8">
    <location>
        <begin position="291"/>
        <end position="307"/>
    </location>
</feature>
<comment type="similarity">
    <text evidence="6">Belongs to the major facilitator superfamily. Allantoate permease family.</text>
</comment>
<feature type="region of interest" description="Disordered" evidence="7">
    <location>
        <begin position="1"/>
        <end position="28"/>
    </location>
</feature>
<dbReference type="InterPro" id="IPR020846">
    <property type="entry name" value="MFS_dom"/>
</dbReference>
<dbReference type="AlphaFoldDB" id="A0A1L9TQ94"/>
<protein>
    <recommendedName>
        <fullName evidence="9">Major facilitator superfamily (MFS) profile domain-containing protein</fullName>
    </recommendedName>
</protein>
<keyword evidence="2" id="KW-0813">Transport</keyword>
<feature type="transmembrane region" description="Helical" evidence="8">
    <location>
        <begin position="188"/>
        <end position="210"/>
    </location>
</feature>
<dbReference type="InterPro" id="IPR036259">
    <property type="entry name" value="MFS_trans_sf"/>
</dbReference>
<gene>
    <name evidence="10" type="ORF">ASPSYDRAFT_30041</name>
</gene>
<feature type="transmembrane region" description="Helical" evidence="8">
    <location>
        <begin position="153"/>
        <end position="176"/>
    </location>
</feature>
<proteinExistence type="inferred from homology"/>
<evidence type="ECO:0000256" key="3">
    <source>
        <dbReference type="ARBA" id="ARBA00022692"/>
    </source>
</evidence>
<keyword evidence="5 8" id="KW-0472">Membrane</keyword>
<evidence type="ECO:0000256" key="1">
    <source>
        <dbReference type="ARBA" id="ARBA00004141"/>
    </source>
</evidence>
<evidence type="ECO:0000256" key="2">
    <source>
        <dbReference type="ARBA" id="ARBA00022448"/>
    </source>
</evidence>
<feature type="transmembrane region" description="Helical" evidence="8">
    <location>
        <begin position="437"/>
        <end position="458"/>
    </location>
</feature>
<dbReference type="GO" id="GO:0016020">
    <property type="term" value="C:membrane"/>
    <property type="evidence" value="ECO:0007669"/>
    <property type="project" value="UniProtKB-SubCell"/>
</dbReference>
<organism evidence="10 11">
    <name type="scientific">Aspergillus sydowii CBS 593.65</name>
    <dbReference type="NCBI Taxonomy" id="1036612"/>
    <lineage>
        <taxon>Eukaryota</taxon>
        <taxon>Fungi</taxon>
        <taxon>Dikarya</taxon>
        <taxon>Ascomycota</taxon>
        <taxon>Pezizomycotina</taxon>
        <taxon>Eurotiomycetes</taxon>
        <taxon>Eurotiomycetidae</taxon>
        <taxon>Eurotiales</taxon>
        <taxon>Aspergillaceae</taxon>
        <taxon>Aspergillus</taxon>
        <taxon>Aspergillus subgen. Nidulantes</taxon>
    </lineage>
</organism>
<dbReference type="Proteomes" id="UP000184356">
    <property type="component" value="Unassembled WGS sequence"/>
</dbReference>
<keyword evidence="11" id="KW-1185">Reference proteome</keyword>
<comment type="subcellular location">
    <subcellularLocation>
        <location evidence="1">Membrane</location>
        <topology evidence="1">Multi-pass membrane protein</topology>
    </subcellularLocation>
</comment>